<comment type="caution">
    <text evidence="2">The sequence shown here is derived from an EMBL/GenBank/DDBJ whole genome shotgun (WGS) entry which is preliminary data.</text>
</comment>
<accession>A0A2T0A4V2</accession>
<dbReference type="AlphaFoldDB" id="A0A2T0A4V2"/>
<feature type="compositionally biased region" description="Low complexity" evidence="1">
    <location>
        <begin position="1072"/>
        <end position="1087"/>
    </location>
</feature>
<feature type="compositionally biased region" description="Low complexity" evidence="1">
    <location>
        <begin position="553"/>
        <end position="574"/>
    </location>
</feature>
<feature type="compositionally biased region" description="Low complexity" evidence="1">
    <location>
        <begin position="305"/>
        <end position="316"/>
    </location>
</feature>
<proteinExistence type="predicted"/>
<feature type="compositionally biased region" description="Pro residues" evidence="1">
    <location>
        <begin position="352"/>
        <end position="366"/>
    </location>
</feature>
<feature type="compositionally biased region" description="Pro residues" evidence="1">
    <location>
        <begin position="409"/>
        <end position="434"/>
    </location>
</feature>
<feature type="compositionally biased region" description="Low complexity" evidence="1">
    <location>
        <begin position="73"/>
        <end position="88"/>
    </location>
</feature>
<feature type="compositionally biased region" description="Low complexity" evidence="1">
    <location>
        <begin position="485"/>
        <end position="494"/>
    </location>
</feature>
<feature type="region of interest" description="Disordered" evidence="1">
    <location>
        <begin position="928"/>
        <end position="974"/>
    </location>
</feature>
<sequence length="1128" mass="119138">MAPSSGMTRLQHMLNHPHSQPQKAGAPPPTTRSQSLVDVGRSLKQLVQDEWARSSHSRDEDPLPPPLRPQTGSSQRSSSVPSRRSIPPVFAGPKPAYLPPSPPLSPETPQMGFAPPPGPPPQEEKVRGSAIETEDEEAAMRVAMQASLRDAPQATPPAVRDELEKALAASKDDEATRQQRISAQEQSDLDAALLASSQSQPTRAPSTLPSRSAYLPRLSFESDPDPPPSFLPTDSALSSYPPEKALLFPQGRPSLPPGAAAAWDDESREMEMLALAIRMSEEEERERRRLEEREVEEVVRRIEGESASGSTSTGGSTDEEGSSTGHEGRKKGRRRSWVQPPLASSLSRTSSPPLPPTVPAQAPPRPAPRKETMSAATMASYRTAPETPFSNLMRIGSAESQSSATSATHPPPPRRAPPPPPAPQRLPPTPPDTPQVPQSATLPAPPAVPPRPYPPPGPSSASSHHLSINTDSTRGSGSPLEMPYLSPSSSLRSSNRAEREARPAIAGFFDEVVEVDGAERERRVSGTTSRSFDEEEEGLTSALSVRNPDSRQSTLSSTTSTSSSSSSAPASATAPNPDPTWDPSDLPVFPSASMGISAYANRSMSAIDEATEPASSIGGGGEESRQGSFPSTVSVEPAEGTRSEGEWLKGLDGEGVGGQVGRSPEPTAGSSLDTPTTPVAPPPPRRTDSATPIPPVTHADGMRFGYPAECAHQLGHVCPQDGLSNQGAVPETIDLATSASSTGENRDSWAIEAQSWVALLRSLMWYGDTTVVASSADVSASASARCAANASLEFRPDDEGLPVVRLVISLVPSHESTLRLAAHRELSVQKVNVADSSAKGKGKARASTTAPQMTFHLPDVLHLPTRLSSLAIQLYSLRHLASIARATQPAKSPPPPSLGSSGEVEGYAALRELADAIALLAKAAQDRQSSAPASSSGAETQTSAPQTPSPFAGTSTAPGGAGHPPMLGRATREDQAERLIDRLRDRLRRLKRSSPAPTSSVPPSADGSSADYDDEHARPSFTSRFSSTQHGSTGADGRTRLVKPPPPSRVTQVPRSERVLIAQANDEVARAPPEVEQGGTQGGTVTPRAESERPPLPPRDTRRSEQAGRARSGSVPTEMRYMPVLGAR</sequence>
<organism evidence="2 3">
    <name type="scientific">Rhodotorula toruloides</name>
    <name type="common">Yeast</name>
    <name type="synonym">Rhodosporidium toruloides</name>
    <dbReference type="NCBI Taxonomy" id="5286"/>
    <lineage>
        <taxon>Eukaryota</taxon>
        <taxon>Fungi</taxon>
        <taxon>Dikarya</taxon>
        <taxon>Basidiomycota</taxon>
        <taxon>Pucciniomycotina</taxon>
        <taxon>Microbotryomycetes</taxon>
        <taxon>Sporidiobolales</taxon>
        <taxon>Sporidiobolaceae</taxon>
        <taxon>Rhodotorula</taxon>
    </lineage>
</organism>
<dbReference type="PROSITE" id="PS50330">
    <property type="entry name" value="UIM"/>
    <property type="match status" value="1"/>
</dbReference>
<feature type="compositionally biased region" description="Polar residues" evidence="1">
    <location>
        <begin position="1020"/>
        <end position="1032"/>
    </location>
</feature>
<feature type="compositionally biased region" description="Basic and acidic residues" evidence="1">
    <location>
        <begin position="285"/>
        <end position="304"/>
    </location>
</feature>
<feature type="compositionally biased region" description="Pro residues" evidence="1">
    <location>
        <begin position="443"/>
        <end position="458"/>
    </location>
</feature>
<feature type="compositionally biased region" description="Basic and acidic residues" evidence="1">
    <location>
        <begin position="1089"/>
        <end position="1108"/>
    </location>
</feature>
<gene>
    <name evidence="2" type="ORF">AAT19DRAFT_15753</name>
</gene>
<evidence type="ECO:0000313" key="3">
    <source>
        <dbReference type="Proteomes" id="UP000239560"/>
    </source>
</evidence>
<feature type="compositionally biased region" description="Polar residues" evidence="1">
    <location>
        <begin position="195"/>
        <end position="210"/>
    </location>
</feature>
<feature type="region of interest" description="Disordered" evidence="1">
    <location>
        <begin position="988"/>
        <end position="1128"/>
    </location>
</feature>
<feature type="region of interest" description="Disordered" evidence="1">
    <location>
        <begin position="279"/>
        <end position="592"/>
    </location>
</feature>
<reference evidence="2 3" key="1">
    <citation type="journal article" date="2018" name="Elife">
        <title>Functional genomics of lipid metabolism in the oleaginous yeast Rhodosporidium toruloides.</title>
        <authorList>
            <person name="Coradetti S.T."/>
            <person name="Pinel D."/>
            <person name="Geiselman G."/>
            <person name="Ito M."/>
            <person name="Mondo S."/>
            <person name="Reilly M.C."/>
            <person name="Cheng Y.F."/>
            <person name="Bauer S."/>
            <person name="Grigoriev I."/>
            <person name="Gladden J.M."/>
            <person name="Simmons B.A."/>
            <person name="Brem R."/>
            <person name="Arkin A.P."/>
            <person name="Skerker J.M."/>
        </authorList>
    </citation>
    <scope>NUCLEOTIDE SEQUENCE [LARGE SCALE GENOMIC DNA]</scope>
    <source>
        <strain evidence="2 3">NBRC 0880</strain>
    </source>
</reference>
<protein>
    <submittedName>
        <fullName evidence="2">Uncharacterized protein</fullName>
    </submittedName>
</protein>
<feature type="compositionally biased region" description="Basic and acidic residues" evidence="1">
    <location>
        <begin position="50"/>
        <end position="61"/>
    </location>
</feature>
<feature type="compositionally biased region" description="Basic and acidic residues" evidence="1">
    <location>
        <begin position="639"/>
        <end position="652"/>
    </location>
</feature>
<feature type="compositionally biased region" description="Low complexity" evidence="1">
    <location>
        <begin position="340"/>
        <end position="351"/>
    </location>
</feature>
<feature type="region of interest" description="Disordered" evidence="1">
    <location>
        <begin position="610"/>
        <end position="699"/>
    </location>
</feature>
<feature type="region of interest" description="Disordered" evidence="1">
    <location>
        <begin position="1"/>
        <end position="264"/>
    </location>
</feature>
<evidence type="ECO:0000313" key="2">
    <source>
        <dbReference type="EMBL" id="PRQ73000.1"/>
    </source>
</evidence>
<name>A0A2T0A4V2_RHOTO</name>
<dbReference type="EMBL" id="LCTV02000008">
    <property type="protein sequence ID" value="PRQ73000.1"/>
    <property type="molecule type" value="Genomic_DNA"/>
</dbReference>
<dbReference type="Proteomes" id="UP000239560">
    <property type="component" value="Unassembled WGS sequence"/>
</dbReference>
<evidence type="ECO:0000256" key="1">
    <source>
        <dbReference type="SAM" id="MobiDB-lite"/>
    </source>
</evidence>
<feature type="compositionally biased region" description="Low complexity" evidence="1">
    <location>
        <begin position="397"/>
        <end position="408"/>
    </location>
</feature>
<dbReference type="OrthoDB" id="2529379at2759"/>
<feature type="compositionally biased region" description="Basic and acidic residues" evidence="1">
    <location>
        <begin position="159"/>
        <end position="177"/>
    </location>
</feature>
<feature type="compositionally biased region" description="Pro residues" evidence="1">
    <location>
        <begin position="96"/>
        <end position="106"/>
    </location>
</feature>
<dbReference type="InterPro" id="IPR003903">
    <property type="entry name" value="UIM_dom"/>
</dbReference>
<feature type="compositionally biased region" description="Low complexity" evidence="1">
    <location>
        <begin position="993"/>
        <end position="1005"/>
    </location>
</feature>
<feature type="compositionally biased region" description="Polar residues" evidence="1">
    <location>
        <begin position="928"/>
        <end position="946"/>
    </location>
</feature>
<feature type="compositionally biased region" description="Polar residues" evidence="1">
    <location>
        <begin position="464"/>
        <end position="476"/>
    </location>
</feature>